<reference evidence="1" key="1">
    <citation type="journal article" date="2014" name="Front. Microbiol.">
        <title>High frequency of phylogenetically diverse reductive dehalogenase-homologous genes in deep subseafloor sedimentary metagenomes.</title>
        <authorList>
            <person name="Kawai M."/>
            <person name="Futagami T."/>
            <person name="Toyoda A."/>
            <person name="Takaki Y."/>
            <person name="Nishi S."/>
            <person name="Hori S."/>
            <person name="Arai W."/>
            <person name="Tsubouchi T."/>
            <person name="Morono Y."/>
            <person name="Uchiyama I."/>
            <person name="Ito T."/>
            <person name="Fujiyama A."/>
            <person name="Inagaki F."/>
            <person name="Takami H."/>
        </authorList>
    </citation>
    <scope>NUCLEOTIDE SEQUENCE</scope>
    <source>
        <strain evidence="1">Expedition CK06-06</strain>
    </source>
</reference>
<protein>
    <submittedName>
        <fullName evidence="1">Uncharacterized protein</fullName>
    </submittedName>
</protein>
<dbReference type="AlphaFoldDB" id="X0Z5E1"/>
<name>X0Z5E1_9ZZZZ</name>
<organism evidence="1">
    <name type="scientific">marine sediment metagenome</name>
    <dbReference type="NCBI Taxonomy" id="412755"/>
    <lineage>
        <taxon>unclassified sequences</taxon>
        <taxon>metagenomes</taxon>
        <taxon>ecological metagenomes</taxon>
    </lineage>
</organism>
<gene>
    <name evidence="1" type="ORF">S01H4_17751</name>
</gene>
<sequence>MQNQKVKDDMAWSSKLFNEQVWPAIKPFLDYGELMSMEGRPDIELAKQLDMKAGIDGWQIHKDGIRGI</sequence>
<proteinExistence type="predicted"/>
<dbReference type="EMBL" id="BART01007831">
    <property type="protein sequence ID" value="GAG64319.1"/>
    <property type="molecule type" value="Genomic_DNA"/>
</dbReference>
<feature type="non-terminal residue" evidence="1">
    <location>
        <position position="68"/>
    </location>
</feature>
<comment type="caution">
    <text evidence="1">The sequence shown here is derived from an EMBL/GenBank/DDBJ whole genome shotgun (WGS) entry which is preliminary data.</text>
</comment>
<evidence type="ECO:0000313" key="1">
    <source>
        <dbReference type="EMBL" id="GAG64319.1"/>
    </source>
</evidence>
<accession>X0Z5E1</accession>